<dbReference type="AlphaFoldDB" id="A0A0A6P9Q1"/>
<keyword evidence="2" id="KW-1185">Reference proteome</keyword>
<dbReference type="EMBL" id="JSZA02000001">
    <property type="protein sequence ID" value="KHD11253.1"/>
    <property type="molecule type" value="Genomic_DNA"/>
</dbReference>
<reference evidence="1 2" key="1">
    <citation type="journal article" date="2016" name="Front. Microbiol.">
        <title>Single-Cell (Meta-)Genomics of a Dimorphic Candidatus Thiomargarita nelsonii Reveals Genomic Plasticity.</title>
        <authorList>
            <person name="Flood B.E."/>
            <person name="Fliss P."/>
            <person name="Jones D.S."/>
            <person name="Dick G.J."/>
            <person name="Jain S."/>
            <person name="Kaster A.K."/>
            <person name="Winkel M."/>
            <person name="Mussmann M."/>
            <person name="Bailey J."/>
        </authorList>
    </citation>
    <scope>NUCLEOTIDE SEQUENCE [LARGE SCALE GENOMIC DNA]</scope>
    <source>
        <strain evidence="1">Hydrate Ridge</strain>
    </source>
</reference>
<gene>
    <name evidence="1" type="ORF">PN36_00130</name>
</gene>
<evidence type="ECO:0000313" key="2">
    <source>
        <dbReference type="Proteomes" id="UP000030428"/>
    </source>
</evidence>
<organism evidence="1 2">
    <name type="scientific">Candidatus Thiomargarita nelsonii</name>
    <dbReference type="NCBI Taxonomy" id="1003181"/>
    <lineage>
        <taxon>Bacteria</taxon>
        <taxon>Pseudomonadati</taxon>
        <taxon>Pseudomonadota</taxon>
        <taxon>Gammaproteobacteria</taxon>
        <taxon>Thiotrichales</taxon>
        <taxon>Thiotrichaceae</taxon>
        <taxon>Thiomargarita</taxon>
    </lineage>
</organism>
<proteinExistence type="predicted"/>
<accession>A0A0A6P9Q1</accession>
<protein>
    <submittedName>
        <fullName evidence="1">Uncharacterized protein</fullName>
    </submittedName>
</protein>
<sequence>MKYITTVAILVILNTPLVAFSKQPTLIEGQIVEGIYKNNRFGWEFPIPKGWKLLSKEEIESIEGKGKKAIEETYDAEIPAMSHVPLLHLRKNLFNTFTSTAQAYQEDGDYRVEREAVFDILKNTYLSRGITIDYYRSRETIGGLEFEVLHITMYTPDKQTVIVHQIMYDRLIGDSSLFISVMYNNDQDKKIILEALSKSRFTNP</sequence>
<dbReference type="Proteomes" id="UP000030428">
    <property type="component" value="Unassembled WGS sequence"/>
</dbReference>
<name>A0A0A6P9Q1_9GAMM</name>
<comment type="caution">
    <text evidence="1">The sequence shown here is derived from an EMBL/GenBank/DDBJ whole genome shotgun (WGS) entry which is preliminary data.</text>
</comment>
<evidence type="ECO:0000313" key="1">
    <source>
        <dbReference type="EMBL" id="KHD11253.1"/>
    </source>
</evidence>